<protein>
    <recommendedName>
        <fullName evidence="8 9">Dephospho-CoA kinase</fullName>
        <ecNumber evidence="8 9">2.7.1.24</ecNumber>
    </recommendedName>
    <alternativeName>
        <fullName evidence="8">Dephosphocoenzyme A kinase</fullName>
    </alternativeName>
</protein>
<dbReference type="PROSITE" id="PS51219">
    <property type="entry name" value="DPCK"/>
    <property type="match status" value="1"/>
</dbReference>
<comment type="caution">
    <text evidence="10">The sequence shown here is derived from an EMBL/GenBank/DDBJ whole genome shotgun (WGS) entry which is preliminary data.</text>
</comment>
<keyword evidence="4 8" id="KW-0547">Nucleotide-binding</keyword>
<dbReference type="SUPFAM" id="SSF52540">
    <property type="entry name" value="P-loop containing nucleoside triphosphate hydrolases"/>
    <property type="match status" value="1"/>
</dbReference>
<gene>
    <name evidence="8 10" type="primary">coaE</name>
    <name evidence="10" type="ORF">XYCOK13_26510</name>
</gene>
<dbReference type="Proteomes" id="UP000677918">
    <property type="component" value="Unassembled WGS sequence"/>
</dbReference>
<evidence type="ECO:0000256" key="5">
    <source>
        <dbReference type="ARBA" id="ARBA00022777"/>
    </source>
</evidence>
<keyword evidence="2 8" id="KW-0963">Cytoplasm</keyword>
<dbReference type="GO" id="GO:0005737">
    <property type="term" value="C:cytoplasm"/>
    <property type="evidence" value="ECO:0007669"/>
    <property type="project" value="UniProtKB-SubCell"/>
</dbReference>
<dbReference type="GO" id="GO:0015937">
    <property type="term" value="P:coenzyme A biosynthetic process"/>
    <property type="evidence" value="ECO:0007669"/>
    <property type="project" value="UniProtKB-UniRule"/>
</dbReference>
<dbReference type="InterPro" id="IPR027417">
    <property type="entry name" value="P-loop_NTPase"/>
</dbReference>
<dbReference type="FunFam" id="3.40.50.300:FF:000991">
    <property type="entry name" value="Dephospho-CoA kinase"/>
    <property type="match status" value="1"/>
</dbReference>
<comment type="subcellular location">
    <subcellularLocation>
        <location evidence="8">Cytoplasm</location>
    </subcellularLocation>
</comment>
<keyword evidence="7 8" id="KW-0173">Coenzyme A biosynthesis</keyword>
<evidence type="ECO:0000313" key="10">
    <source>
        <dbReference type="EMBL" id="GIQ69827.1"/>
    </source>
</evidence>
<reference evidence="10" key="1">
    <citation type="submission" date="2021-04" db="EMBL/GenBank/DDBJ databases">
        <title>Draft genome sequence of Xylanibacillus composti strain K13.</title>
        <authorList>
            <person name="Uke A."/>
            <person name="Chhe C."/>
            <person name="Baramee S."/>
            <person name="Kosugi A."/>
        </authorList>
    </citation>
    <scope>NUCLEOTIDE SEQUENCE</scope>
    <source>
        <strain evidence="10">K13</strain>
    </source>
</reference>
<dbReference type="NCBIfam" id="NF002879">
    <property type="entry name" value="PRK03333.1"/>
    <property type="match status" value="1"/>
</dbReference>
<keyword evidence="3 8" id="KW-0808">Transferase</keyword>
<dbReference type="AlphaFoldDB" id="A0A8J4H2L6"/>
<accession>A0A8J4H2L6</accession>
<feature type="binding site" evidence="8">
    <location>
        <begin position="10"/>
        <end position="15"/>
    </location>
    <ligand>
        <name>ATP</name>
        <dbReference type="ChEBI" id="CHEBI:30616"/>
    </ligand>
</feature>
<evidence type="ECO:0000256" key="1">
    <source>
        <dbReference type="ARBA" id="ARBA00009018"/>
    </source>
</evidence>
<dbReference type="Pfam" id="PF01121">
    <property type="entry name" value="CoaE"/>
    <property type="match status" value="1"/>
</dbReference>
<dbReference type="CDD" id="cd02022">
    <property type="entry name" value="DPCK"/>
    <property type="match status" value="1"/>
</dbReference>
<evidence type="ECO:0000313" key="11">
    <source>
        <dbReference type="Proteomes" id="UP000677918"/>
    </source>
</evidence>
<name>A0A8J4H2L6_9BACL</name>
<comment type="function">
    <text evidence="8">Catalyzes the phosphorylation of the 3'-hydroxyl group of dephosphocoenzyme A to form coenzyme A.</text>
</comment>
<dbReference type="EC" id="2.7.1.24" evidence="8 9"/>
<evidence type="ECO:0000256" key="8">
    <source>
        <dbReference type="HAMAP-Rule" id="MF_00376"/>
    </source>
</evidence>
<dbReference type="GO" id="GO:0005524">
    <property type="term" value="F:ATP binding"/>
    <property type="evidence" value="ECO:0007669"/>
    <property type="project" value="UniProtKB-UniRule"/>
</dbReference>
<dbReference type="NCBIfam" id="TIGR00152">
    <property type="entry name" value="dephospho-CoA kinase"/>
    <property type="match status" value="1"/>
</dbReference>
<keyword evidence="6 8" id="KW-0067">ATP-binding</keyword>
<evidence type="ECO:0000256" key="6">
    <source>
        <dbReference type="ARBA" id="ARBA00022840"/>
    </source>
</evidence>
<dbReference type="RefSeq" id="WP_213412617.1">
    <property type="nucleotide sequence ID" value="NZ_BOVK01000036.1"/>
</dbReference>
<comment type="catalytic activity">
    <reaction evidence="8">
        <text>3'-dephospho-CoA + ATP = ADP + CoA + H(+)</text>
        <dbReference type="Rhea" id="RHEA:18245"/>
        <dbReference type="ChEBI" id="CHEBI:15378"/>
        <dbReference type="ChEBI" id="CHEBI:30616"/>
        <dbReference type="ChEBI" id="CHEBI:57287"/>
        <dbReference type="ChEBI" id="CHEBI:57328"/>
        <dbReference type="ChEBI" id="CHEBI:456216"/>
        <dbReference type="EC" id="2.7.1.24"/>
    </reaction>
</comment>
<dbReference type="GO" id="GO:0004140">
    <property type="term" value="F:dephospho-CoA kinase activity"/>
    <property type="evidence" value="ECO:0007669"/>
    <property type="project" value="UniProtKB-UniRule"/>
</dbReference>
<evidence type="ECO:0000256" key="4">
    <source>
        <dbReference type="ARBA" id="ARBA00022741"/>
    </source>
</evidence>
<evidence type="ECO:0000256" key="3">
    <source>
        <dbReference type="ARBA" id="ARBA00022679"/>
    </source>
</evidence>
<evidence type="ECO:0000256" key="7">
    <source>
        <dbReference type="ARBA" id="ARBA00022993"/>
    </source>
</evidence>
<comment type="similarity">
    <text evidence="1 8">Belongs to the CoaE family.</text>
</comment>
<organism evidence="10 11">
    <name type="scientific">Xylanibacillus composti</name>
    <dbReference type="NCBI Taxonomy" id="1572762"/>
    <lineage>
        <taxon>Bacteria</taxon>
        <taxon>Bacillati</taxon>
        <taxon>Bacillota</taxon>
        <taxon>Bacilli</taxon>
        <taxon>Bacillales</taxon>
        <taxon>Paenibacillaceae</taxon>
        <taxon>Xylanibacillus</taxon>
    </lineage>
</organism>
<dbReference type="InterPro" id="IPR001977">
    <property type="entry name" value="Depp_CoAkinase"/>
</dbReference>
<dbReference type="HAMAP" id="MF_00376">
    <property type="entry name" value="Dephospho_CoA_kinase"/>
    <property type="match status" value="1"/>
</dbReference>
<keyword evidence="5 8" id="KW-0418">Kinase</keyword>
<dbReference type="PANTHER" id="PTHR10695">
    <property type="entry name" value="DEPHOSPHO-COA KINASE-RELATED"/>
    <property type="match status" value="1"/>
</dbReference>
<dbReference type="PANTHER" id="PTHR10695:SF46">
    <property type="entry name" value="BIFUNCTIONAL COENZYME A SYNTHASE-RELATED"/>
    <property type="match status" value="1"/>
</dbReference>
<keyword evidence="11" id="KW-1185">Reference proteome</keyword>
<sequence>MNIGLTGGIACGKSTVADMLVEKGAVLIDADRLAREVVEPGTPTLAQVADTFGQAVLLPDGSLDRKRLGQIVFADDAARKKLEALLHPPIRALMRSRMAAYEQEDPTRLVVVDVPLLYESGLVDYFSEVMVVYVPPAVQLSRLMERDGMDEAAARQRIAAQLPIEEKRKRADIVIDNSGSLAETARQVDQFWDSRVGT</sequence>
<evidence type="ECO:0000256" key="9">
    <source>
        <dbReference type="NCBIfam" id="TIGR00152"/>
    </source>
</evidence>
<evidence type="ECO:0000256" key="2">
    <source>
        <dbReference type="ARBA" id="ARBA00022490"/>
    </source>
</evidence>
<proteinExistence type="inferred from homology"/>
<dbReference type="UniPathway" id="UPA00241">
    <property type="reaction ID" value="UER00356"/>
</dbReference>
<dbReference type="EMBL" id="BOVK01000036">
    <property type="protein sequence ID" value="GIQ69827.1"/>
    <property type="molecule type" value="Genomic_DNA"/>
</dbReference>
<comment type="pathway">
    <text evidence="8">Cofactor biosynthesis; coenzyme A biosynthesis; CoA from (R)-pantothenate: step 5/5.</text>
</comment>
<dbReference type="Gene3D" id="3.40.50.300">
    <property type="entry name" value="P-loop containing nucleotide triphosphate hydrolases"/>
    <property type="match status" value="1"/>
</dbReference>